<keyword evidence="4" id="KW-0813">Transport</keyword>
<accession>A0ABU8HAE9</accession>
<protein>
    <recommendedName>
        <fullName evidence="3 13">Flagellar biosynthesis protein FlhF</fullName>
    </recommendedName>
</protein>
<dbReference type="Gene3D" id="3.40.50.300">
    <property type="entry name" value="P-loop containing nucleotide triphosphate hydrolases"/>
    <property type="match status" value="1"/>
</dbReference>
<dbReference type="EMBL" id="JBBAXC010000002">
    <property type="protein sequence ID" value="MEI5906191.1"/>
    <property type="molecule type" value="Genomic_DNA"/>
</dbReference>
<dbReference type="CDD" id="cd17873">
    <property type="entry name" value="FlhF"/>
    <property type="match status" value="1"/>
</dbReference>
<evidence type="ECO:0000256" key="11">
    <source>
        <dbReference type="ARBA" id="ARBA00023225"/>
    </source>
</evidence>
<name>A0ABU8HAE9_9BACI</name>
<keyword evidence="15" id="KW-0969">Cilium</keyword>
<evidence type="ECO:0000313" key="16">
    <source>
        <dbReference type="Proteomes" id="UP001312865"/>
    </source>
</evidence>
<evidence type="ECO:0000256" key="9">
    <source>
        <dbReference type="ARBA" id="ARBA00023134"/>
    </source>
</evidence>
<evidence type="ECO:0000256" key="10">
    <source>
        <dbReference type="ARBA" id="ARBA00023136"/>
    </source>
</evidence>
<dbReference type="InterPro" id="IPR020006">
    <property type="entry name" value="FlhF"/>
</dbReference>
<organism evidence="15 16">
    <name type="scientific">Bacillus spongiae</name>
    <dbReference type="NCBI Taxonomy" id="2683610"/>
    <lineage>
        <taxon>Bacteria</taxon>
        <taxon>Bacillati</taxon>
        <taxon>Bacillota</taxon>
        <taxon>Bacilli</taxon>
        <taxon>Bacillales</taxon>
        <taxon>Bacillaceae</taxon>
        <taxon>Bacillus</taxon>
    </lineage>
</organism>
<comment type="caution">
    <text evidence="15">The sequence shown here is derived from an EMBL/GenBank/DDBJ whole genome shotgun (WGS) entry which is preliminary data.</text>
</comment>
<proteinExistence type="inferred from homology"/>
<keyword evidence="7" id="KW-1005">Bacterial flagellum biogenesis</keyword>
<reference evidence="15 16" key="1">
    <citation type="journal article" date="2018" name="J. Microbiol.">
        <title>Bacillus spongiae sp. nov., isolated from sponge of Jeju Island.</title>
        <authorList>
            <person name="Lee G.E."/>
            <person name="Im W.T."/>
            <person name="Park J.S."/>
        </authorList>
    </citation>
    <scope>NUCLEOTIDE SEQUENCE [LARGE SCALE GENOMIC DNA]</scope>
    <source>
        <strain evidence="15 16">135PIL107-10</strain>
    </source>
</reference>
<comment type="subcellular location">
    <subcellularLocation>
        <location evidence="1">Cell membrane</location>
        <topology evidence="1">Peripheral membrane protein</topology>
        <orientation evidence="1">Cytoplasmic side</orientation>
    </subcellularLocation>
</comment>
<keyword evidence="15" id="KW-0282">Flagellum</keyword>
<dbReference type="NCBIfam" id="TIGR03499">
    <property type="entry name" value="FlhF"/>
    <property type="match status" value="1"/>
</dbReference>
<keyword evidence="11" id="KW-1006">Bacterial flagellum protein export</keyword>
<evidence type="ECO:0000256" key="13">
    <source>
        <dbReference type="NCBIfam" id="TIGR03499"/>
    </source>
</evidence>
<feature type="domain" description="SRP54-type proteins GTP-binding" evidence="14">
    <location>
        <begin position="182"/>
        <end position="373"/>
    </location>
</feature>
<dbReference type="PANTHER" id="PTHR43134:SF3">
    <property type="entry name" value="FLAGELLAR BIOSYNTHESIS PROTEIN FLHF"/>
    <property type="match status" value="1"/>
</dbReference>
<dbReference type="InterPro" id="IPR027417">
    <property type="entry name" value="P-loop_NTPase"/>
</dbReference>
<keyword evidence="9" id="KW-0342">GTP-binding</keyword>
<evidence type="ECO:0000256" key="3">
    <source>
        <dbReference type="ARBA" id="ARBA00014919"/>
    </source>
</evidence>
<keyword evidence="15" id="KW-0966">Cell projection</keyword>
<evidence type="ECO:0000256" key="8">
    <source>
        <dbReference type="ARBA" id="ARBA00022927"/>
    </source>
</evidence>
<keyword evidence="5" id="KW-1003">Cell membrane</keyword>
<evidence type="ECO:0000256" key="4">
    <source>
        <dbReference type="ARBA" id="ARBA00022448"/>
    </source>
</evidence>
<keyword evidence="10" id="KW-0472">Membrane</keyword>
<dbReference type="PANTHER" id="PTHR43134">
    <property type="entry name" value="SIGNAL RECOGNITION PARTICLE RECEPTOR SUBUNIT ALPHA"/>
    <property type="match status" value="1"/>
</dbReference>
<dbReference type="Proteomes" id="UP001312865">
    <property type="component" value="Unassembled WGS sequence"/>
</dbReference>
<keyword evidence="6" id="KW-0547">Nucleotide-binding</keyword>
<dbReference type="Pfam" id="PF00448">
    <property type="entry name" value="SRP54"/>
    <property type="match status" value="1"/>
</dbReference>
<keyword evidence="16" id="KW-1185">Reference proteome</keyword>
<evidence type="ECO:0000256" key="12">
    <source>
        <dbReference type="ARBA" id="ARBA00025337"/>
    </source>
</evidence>
<gene>
    <name evidence="15" type="primary">flhF</name>
    <name evidence="15" type="ORF">WAK64_03780</name>
</gene>
<keyword evidence="8" id="KW-0653">Protein transport</keyword>
<evidence type="ECO:0000256" key="5">
    <source>
        <dbReference type="ARBA" id="ARBA00022475"/>
    </source>
</evidence>
<evidence type="ECO:0000259" key="14">
    <source>
        <dbReference type="SMART" id="SM00962"/>
    </source>
</evidence>
<evidence type="ECO:0000313" key="15">
    <source>
        <dbReference type="EMBL" id="MEI5906191.1"/>
    </source>
</evidence>
<dbReference type="Gene3D" id="1.20.120.1380">
    <property type="entry name" value="Flagellar FlhF biosynthesis protein, N domain"/>
    <property type="match status" value="1"/>
</dbReference>
<comment type="function">
    <text evidence="12">Necessary for flagellar biosynthesis. May be involved in translocation of the flagellum.</text>
</comment>
<comment type="similarity">
    <text evidence="2">Belongs to the GTP-binding SRP family.</text>
</comment>
<sequence>MKVTKIIAPTMPEAMKKIRKNLGENAVIINSKVTYSGGFFGMFKKRNIEVIAGLDQDVEKGRLEARRKQEGFEQQTIHFHQEKEELKNGLEIQKDLIELKSMIEHLSKSKMSTPYPQEIQQLNESLVAQGLAEEHLYELIDYLLEKDSTKRLGNEQQVKQWTKEWLVEQLKPYQYGGIDYNKKYVNVVGPTGVGKTTTLAKIAAQSVLTYNKKVAFITTDTYRIAAIEQLKTYAELLKAPIEVVYNRSDFQLAIDKFKEVDTIFIDTAGRNYHEIHFVEDLPNIIDFSNEMETLLVLSLTAKETDLVKMIDNFAKIHFQKFIFTKIDETSSYGTAFNLIKKYKKGAAYLTNGQDVPEDILEASEKNIAELILRGTL</sequence>
<dbReference type="RefSeq" id="WP_336585609.1">
    <property type="nucleotide sequence ID" value="NZ_JBBAXC010000002.1"/>
</dbReference>
<dbReference type="SUPFAM" id="SSF52540">
    <property type="entry name" value="P-loop containing nucleoside triphosphate hydrolases"/>
    <property type="match status" value="1"/>
</dbReference>
<dbReference type="InterPro" id="IPR000897">
    <property type="entry name" value="SRP54_GTPase_dom"/>
</dbReference>
<dbReference type="SMART" id="SM00962">
    <property type="entry name" value="SRP54"/>
    <property type="match status" value="1"/>
</dbReference>
<evidence type="ECO:0000256" key="7">
    <source>
        <dbReference type="ARBA" id="ARBA00022795"/>
    </source>
</evidence>
<evidence type="ECO:0000256" key="2">
    <source>
        <dbReference type="ARBA" id="ARBA00008531"/>
    </source>
</evidence>
<dbReference type="InterPro" id="IPR047040">
    <property type="entry name" value="FlhF__GTPase_dom"/>
</dbReference>
<evidence type="ECO:0000256" key="6">
    <source>
        <dbReference type="ARBA" id="ARBA00022741"/>
    </source>
</evidence>
<evidence type="ECO:0000256" key="1">
    <source>
        <dbReference type="ARBA" id="ARBA00004413"/>
    </source>
</evidence>